<dbReference type="GO" id="GO:0005688">
    <property type="term" value="C:U6 snRNP"/>
    <property type="evidence" value="ECO:0007669"/>
    <property type="project" value="TreeGrafter"/>
</dbReference>
<dbReference type="InterPro" id="IPR010920">
    <property type="entry name" value="LSM_dom_sf"/>
</dbReference>
<dbReference type="SUPFAM" id="SSF50182">
    <property type="entry name" value="Sm-like ribonucleoproteins"/>
    <property type="match status" value="1"/>
</dbReference>
<reference evidence="6" key="1">
    <citation type="submission" date="2021-09" db="EMBL/GenBank/DDBJ databases">
        <authorList>
            <consortium name="AG Swart"/>
            <person name="Singh M."/>
            <person name="Singh A."/>
            <person name="Seah K."/>
            <person name="Emmerich C."/>
        </authorList>
    </citation>
    <scope>NUCLEOTIDE SEQUENCE</scope>
    <source>
        <strain evidence="6">ATCC30299</strain>
    </source>
</reference>
<keyword evidence="2" id="KW-0507">mRNA processing</keyword>
<dbReference type="InterPro" id="IPR044642">
    <property type="entry name" value="PTHR15588"/>
</dbReference>
<dbReference type="AlphaFoldDB" id="A0AAU9K8A9"/>
<sequence length="92" mass="10402">MVSTLDQFVEREIYVISTDGRQYQGILKGFDQAVNLIVSQCKLISWNQDCPRDEIDCQIMIIRGDTVVLLGLKDPAMELPDIADPIPQIIHT</sequence>
<dbReference type="Gene3D" id="2.30.30.100">
    <property type="match status" value="1"/>
</dbReference>
<dbReference type="GO" id="GO:0003729">
    <property type="term" value="F:mRNA binding"/>
    <property type="evidence" value="ECO:0007669"/>
    <property type="project" value="TreeGrafter"/>
</dbReference>
<organism evidence="6 7">
    <name type="scientific">Blepharisma stoltei</name>
    <dbReference type="NCBI Taxonomy" id="1481888"/>
    <lineage>
        <taxon>Eukaryota</taxon>
        <taxon>Sar</taxon>
        <taxon>Alveolata</taxon>
        <taxon>Ciliophora</taxon>
        <taxon>Postciliodesmatophora</taxon>
        <taxon>Heterotrichea</taxon>
        <taxon>Heterotrichida</taxon>
        <taxon>Blepharismidae</taxon>
        <taxon>Blepharisma</taxon>
    </lineage>
</organism>
<dbReference type="GO" id="GO:0071011">
    <property type="term" value="C:precatalytic spliceosome"/>
    <property type="evidence" value="ECO:0007669"/>
    <property type="project" value="TreeGrafter"/>
</dbReference>
<dbReference type="SMART" id="SM00651">
    <property type="entry name" value="Sm"/>
    <property type="match status" value="1"/>
</dbReference>
<comment type="caution">
    <text evidence="6">The sequence shown here is derived from an EMBL/GenBank/DDBJ whole genome shotgun (WGS) entry which is preliminary data.</text>
</comment>
<protein>
    <recommendedName>
        <fullName evidence="5">Sm domain-containing protein</fullName>
    </recommendedName>
</protein>
<keyword evidence="7" id="KW-1185">Reference proteome</keyword>
<name>A0AAU9K8A9_9CILI</name>
<dbReference type="EMBL" id="CAJZBQ010000057">
    <property type="protein sequence ID" value="CAG9333884.1"/>
    <property type="molecule type" value="Genomic_DNA"/>
</dbReference>
<dbReference type="PANTHER" id="PTHR15588:SF9">
    <property type="entry name" value="U6 SNRNA-ASSOCIATED SM-LIKE PROTEIN LSM8"/>
    <property type="match status" value="1"/>
</dbReference>
<proteinExistence type="inferred from homology"/>
<dbReference type="GO" id="GO:0046540">
    <property type="term" value="C:U4/U6 x U5 tri-snRNP complex"/>
    <property type="evidence" value="ECO:0007669"/>
    <property type="project" value="TreeGrafter"/>
</dbReference>
<evidence type="ECO:0000256" key="4">
    <source>
        <dbReference type="ARBA" id="ARBA00023274"/>
    </source>
</evidence>
<keyword evidence="3" id="KW-0694">RNA-binding</keyword>
<evidence type="ECO:0000256" key="2">
    <source>
        <dbReference type="ARBA" id="ARBA00022664"/>
    </source>
</evidence>
<dbReference type="InterPro" id="IPR047575">
    <property type="entry name" value="Sm"/>
</dbReference>
<dbReference type="Proteomes" id="UP001162131">
    <property type="component" value="Unassembled WGS sequence"/>
</dbReference>
<comment type="similarity">
    <text evidence="1">Belongs to the snRNP Sm proteins family.</text>
</comment>
<evidence type="ECO:0000313" key="6">
    <source>
        <dbReference type="EMBL" id="CAG9333884.1"/>
    </source>
</evidence>
<dbReference type="Pfam" id="PF01423">
    <property type="entry name" value="LSM"/>
    <property type="match status" value="1"/>
</dbReference>
<dbReference type="PANTHER" id="PTHR15588">
    <property type="entry name" value="LSM1"/>
    <property type="match status" value="1"/>
</dbReference>
<dbReference type="PROSITE" id="PS52002">
    <property type="entry name" value="SM"/>
    <property type="match status" value="1"/>
</dbReference>
<evidence type="ECO:0000256" key="1">
    <source>
        <dbReference type="ARBA" id="ARBA00006850"/>
    </source>
</evidence>
<accession>A0AAU9K8A9</accession>
<evidence type="ECO:0000256" key="3">
    <source>
        <dbReference type="ARBA" id="ARBA00022884"/>
    </source>
</evidence>
<evidence type="ECO:0000259" key="5">
    <source>
        <dbReference type="PROSITE" id="PS52002"/>
    </source>
</evidence>
<feature type="domain" description="Sm" evidence="5">
    <location>
        <begin position="1"/>
        <end position="76"/>
    </location>
</feature>
<gene>
    <name evidence="6" type="ORF">BSTOLATCC_MIC59693</name>
</gene>
<dbReference type="GO" id="GO:0000398">
    <property type="term" value="P:mRNA splicing, via spliceosome"/>
    <property type="evidence" value="ECO:0007669"/>
    <property type="project" value="TreeGrafter"/>
</dbReference>
<evidence type="ECO:0000313" key="7">
    <source>
        <dbReference type="Proteomes" id="UP001162131"/>
    </source>
</evidence>
<keyword evidence="4" id="KW-0687">Ribonucleoprotein</keyword>
<dbReference type="InterPro" id="IPR001163">
    <property type="entry name" value="Sm_dom_euk/arc"/>
</dbReference>